<sequence>MSFSASDSAFEGFRLTRRAPLAIALWALVYFVGSMIMFAAMGGALGDLMQAAEAMEAASSGGDPDIAVMGDFFAAYGRFAAAAFPIGIILNVVMSAAVSRAVLRPSEKAFGYLRLGGDELRVFVVNLVLLLVFIGVGIVGGIVIGVAAGVLGQTNEGAAAGVAILLMLVLVCAIIWIAVRLGLAVPMTVAERRIRIFDSWGVTKGRFWSLLGMGILAFILALVVQILLSLVGVPLAMAIGGGMGAFEQIASLPENDIQSLLRTMAPLFIGYLAFGAILQALQYAILMAPWASAYQQLSGRE</sequence>
<keyword evidence="1" id="KW-1133">Transmembrane helix</keyword>
<feature type="transmembrane region" description="Helical" evidence="1">
    <location>
        <begin position="79"/>
        <end position="103"/>
    </location>
</feature>
<accession>A0ABT8SPX2</accession>
<keyword evidence="1" id="KW-0472">Membrane</keyword>
<feature type="transmembrane region" description="Helical" evidence="1">
    <location>
        <begin position="21"/>
        <end position="45"/>
    </location>
</feature>
<keyword evidence="1" id="KW-0812">Transmembrane</keyword>
<reference evidence="2" key="1">
    <citation type="submission" date="2023-07" db="EMBL/GenBank/DDBJ databases">
        <title>Brevundimonas soil sp. nov., isolated from the soil of chemical plant.</title>
        <authorList>
            <person name="Wu N."/>
        </authorList>
    </citation>
    <scope>NUCLEOTIDE SEQUENCE</scope>
    <source>
        <strain evidence="2">XZ-24</strain>
    </source>
</reference>
<evidence type="ECO:0000313" key="3">
    <source>
        <dbReference type="Proteomes" id="UP001169063"/>
    </source>
</evidence>
<dbReference type="Proteomes" id="UP001169063">
    <property type="component" value="Unassembled WGS sequence"/>
</dbReference>
<organism evidence="2 3">
    <name type="scientific">Peiella sedimenti</name>
    <dbReference type="NCBI Taxonomy" id="3061083"/>
    <lineage>
        <taxon>Bacteria</taxon>
        <taxon>Pseudomonadati</taxon>
        <taxon>Pseudomonadota</taxon>
        <taxon>Alphaproteobacteria</taxon>
        <taxon>Caulobacterales</taxon>
        <taxon>Caulobacteraceae</taxon>
        <taxon>Peiella</taxon>
    </lineage>
</organism>
<feature type="transmembrane region" description="Helical" evidence="1">
    <location>
        <begin position="123"/>
        <end position="152"/>
    </location>
</feature>
<feature type="transmembrane region" description="Helical" evidence="1">
    <location>
        <begin position="158"/>
        <end position="186"/>
    </location>
</feature>
<evidence type="ECO:0000256" key="1">
    <source>
        <dbReference type="SAM" id="Phobius"/>
    </source>
</evidence>
<gene>
    <name evidence="2" type="ORF">Q0812_09715</name>
</gene>
<evidence type="ECO:0000313" key="2">
    <source>
        <dbReference type="EMBL" id="MDO1559703.1"/>
    </source>
</evidence>
<evidence type="ECO:0008006" key="4">
    <source>
        <dbReference type="Google" id="ProtNLM"/>
    </source>
</evidence>
<proteinExistence type="predicted"/>
<feature type="transmembrane region" description="Helical" evidence="1">
    <location>
        <begin position="207"/>
        <end position="228"/>
    </location>
</feature>
<dbReference type="RefSeq" id="WP_302110139.1">
    <property type="nucleotide sequence ID" value="NZ_JAUKTR010000004.1"/>
</dbReference>
<protein>
    <recommendedName>
        <fullName evidence="4">Glycerophosphoryl diester phosphodiesterase membrane domain-containing protein</fullName>
    </recommendedName>
</protein>
<keyword evidence="3" id="KW-1185">Reference proteome</keyword>
<feature type="transmembrane region" description="Helical" evidence="1">
    <location>
        <begin position="268"/>
        <end position="291"/>
    </location>
</feature>
<comment type="caution">
    <text evidence="2">The sequence shown here is derived from an EMBL/GenBank/DDBJ whole genome shotgun (WGS) entry which is preliminary data.</text>
</comment>
<name>A0ABT8SPX2_9CAUL</name>
<dbReference type="EMBL" id="JAUKTR010000004">
    <property type="protein sequence ID" value="MDO1559703.1"/>
    <property type="molecule type" value="Genomic_DNA"/>
</dbReference>